<accession>C4XPY3</accession>
<reference evidence="4 5" key="1">
    <citation type="journal article" date="2009" name="Genome Res.">
        <title>Whole genome sequence of Desulfovibrio magneticus strain RS-1 revealed common gene clusters in magnetotactic bacteria.</title>
        <authorList>
            <person name="Nakazawa H."/>
            <person name="Arakaki A."/>
            <person name="Narita-Yamada S."/>
            <person name="Yashiro I."/>
            <person name="Jinno K."/>
            <person name="Aoki N."/>
            <person name="Tsuruyama A."/>
            <person name="Okamura Y."/>
            <person name="Tanikawa S."/>
            <person name="Fujita N."/>
            <person name="Takeyama H."/>
            <person name="Matsunaga T."/>
        </authorList>
    </citation>
    <scope>NUCLEOTIDE SEQUENCE [LARGE SCALE GENOMIC DNA]</scope>
    <source>
        <strain evidence="5">ATCC 700980 / DSM 13731 / RS-1</strain>
    </source>
</reference>
<gene>
    <name evidence="4" type="ordered locus">DMR_41920</name>
</gene>
<dbReference type="InterPro" id="IPR007527">
    <property type="entry name" value="Znf_SWIM"/>
</dbReference>
<dbReference type="AlphaFoldDB" id="C4XPY3"/>
<dbReference type="HOGENOM" id="CLU_865270_0_0_7"/>
<keyword evidence="1" id="KW-0862">Zinc</keyword>
<proteinExistence type="predicted"/>
<dbReference type="STRING" id="573370.DMR_41920"/>
<evidence type="ECO:0000256" key="1">
    <source>
        <dbReference type="PROSITE-ProRule" id="PRU00325"/>
    </source>
</evidence>
<evidence type="ECO:0000259" key="3">
    <source>
        <dbReference type="PROSITE" id="PS50966"/>
    </source>
</evidence>
<protein>
    <recommendedName>
        <fullName evidence="3">SWIM-type domain-containing protein</fullName>
    </recommendedName>
</protein>
<dbReference type="RefSeq" id="WP_015862808.1">
    <property type="nucleotide sequence ID" value="NC_012796.1"/>
</dbReference>
<dbReference type="eggNOG" id="ENOG50318UA">
    <property type="taxonomic scope" value="Bacteria"/>
</dbReference>
<dbReference type="Proteomes" id="UP000009071">
    <property type="component" value="Chromosome"/>
</dbReference>
<dbReference type="KEGG" id="dma:DMR_41920"/>
<name>C4XPY3_SOLM1</name>
<feature type="region of interest" description="Disordered" evidence="2">
    <location>
        <begin position="202"/>
        <end position="290"/>
    </location>
</feature>
<evidence type="ECO:0000256" key="2">
    <source>
        <dbReference type="SAM" id="MobiDB-lite"/>
    </source>
</evidence>
<dbReference type="EMBL" id="AP010904">
    <property type="protein sequence ID" value="BAH77683.1"/>
    <property type="molecule type" value="Genomic_DNA"/>
</dbReference>
<dbReference type="GO" id="GO:0008270">
    <property type="term" value="F:zinc ion binding"/>
    <property type="evidence" value="ECO:0007669"/>
    <property type="project" value="UniProtKB-KW"/>
</dbReference>
<organism evidence="4 5">
    <name type="scientific">Solidesulfovibrio magneticus (strain ATCC 700980 / DSM 13731 / RS-1)</name>
    <name type="common">Desulfovibrio magneticus</name>
    <dbReference type="NCBI Taxonomy" id="573370"/>
    <lineage>
        <taxon>Bacteria</taxon>
        <taxon>Pseudomonadati</taxon>
        <taxon>Thermodesulfobacteriota</taxon>
        <taxon>Desulfovibrionia</taxon>
        <taxon>Desulfovibrionales</taxon>
        <taxon>Desulfovibrionaceae</taxon>
        <taxon>Solidesulfovibrio</taxon>
    </lineage>
</organism>
<keyword evidence="5" id="KW-1185">Reference proteome</keyword>
<feature type="domain" description="SWIM-type" evidence="3">
    <location>
        <begin position="37"/>
        <end position="75"/>
    </location>
</feature>
<keyword evidence="1" id="KW-0479">Metal-binding</keyword>
<dbReference type="OrthoDB" id="5420595at2"/>
<evidence type="ECO:0000313" key="5">
    <source>
        <dbReference type="Proteomes" id="UP000009071"/>
    </source>
</evidence>
<sequence>MTDPELHRRAVKAEQLPVFNVGDGVYFVQSEEGKIAYKVHVNGEVFCPCADFTRNSKGNPDFKCKHILAVLGANSEDMQTIDVLEKRKPKLDDRFIANLHGKDFVLYSGLLDLGHQRGLAKLEVELVQYPTKENGMEAVCKAVAVSRAGEVFVDVGDANPSNTNRAIAAHIIRMASTRAKARVLRDMNNIGMTALEELGDTEGAIGAAPNRPAVGRKPSPQRKARDEVSDASGGQSRGHVHEAANRQPIAAQEEPKPVAPLQRPNERDAKAKPQVGSAPRSGNGSQVENHAAVRMSEAQKRAIASLSRRRGIVEADLDGMALEAFGVALDYLTPSDAAAFIRQLQQSA</sequence>
<dbReference type="PROSITE" id="PS50966">
    <property type="entry name" value="ZF_SWIM"/>
    <property type="match status" value="1"/>
</dbReference>
<evidence type="ECO:0000313" key="4">
    <source>
        <dbReference type="EMBL" id="BAH77683.1"/>
    </source>
</evidence>
<keyword evidence="1" id="KW-0863">Zinc-finger</keyword>